<dbReference type="PANTHER" id="PTHR32096:SF19">
    <property type="entry name" value="OS01G0750100 PROTEIN"/>
    <property type="match status" value="1"/>
</dbReference>
<keyword evidence="3" id="KW-0238">DNA-binding</keyword>
<gene>
    <name evidence="8" type="ORF">SHERM_20822</name>
</gene>
<dbReference type="Gene3D" id="2.20.25.80">
    <property type="entry name" value="WRKY domain"/>
    <property type="match status" value="1"/>
</dbReference>
<accession>A0A9N7RCB4</accession>
<keyword evidence="4" id="KW-0804">Transcription</keyword>
<organism evidence="8 9">
    <name type="scientific">Striga hermonthica</name>
    <name type="common">Purple witchweed</name>
    <name type="synonym">Buchnera hermonthica</name>
    <dbReference type="NCBI Taxonomy" id="68872"/>
    <lineage>
        <taxon>Eukaryota</taxon>
        <taxon>Viridiplantae</taxon>
        <taxon>Streptophyta</taxon>
        <taxon>Embryophyta</taxon>
        <taxon>Tracheophyta</taxon>
        <taxon>Spermatophyta</taxon>
        <taxon>Magnoliopsida</taxon>
        <taxon>eudicotyledons</taxon>
        <taxon>Gunneridae</taxon>
        <taxon>Pentapetalae</taxon>
        <taxon>asterids</taxon>
        <taxon>lamiids</taxon>
        <taxon>Lamiales</taxon>
        <taxon>Orobanchaceae</taxon>
        <taxon>Buchnereae</taxon>
        <taxon>Striga</taxon>
    </lineage>
</organism>
<evidence type="ECO:0000313" key="9">
    <source>
        <dbReference type="Proteomes" id="UP001153555"/>
    </source>
</evidence>
<dbReference type="GO" id="GO:0000976">
    <property type="term" value="F:transcription cis-regulatory region binding"/>
    <property type="evidence" value="ECO:0007669"/>
    <property type="project" value="TreeGrafter"/>
</dbReference>
<dbReference type="Pfam" id="PF03106">
    <property type="entry name" value="WRKY"/>
    <property type="match status" value="1"/>
</dbReference>
<dbReference type="SUPFAM" id="SSF118290">
    <property type="entry name" value="WRKY DNA-binding domain"/>
    <property type="match status" value="1"/>
</dbReference>
<feature type="compositionally biased region" description="Acidic residues" evidence="6">
    <location>
        <begin position="160"/>
        <end position="172"/>
    </location>
</feature>
<comment type="caution">
    <text evidence="8">The sequence shown here is derived from an EMBL/GenBank/DDBJ whole genome shotgun (WGS) entry which is preliminary data.</text>
</comment>
<sequence>MTNRFSSHQFVGHREDSEFSPANSAGDSPCAAVSADARIASTSSSKRSKRAIHKRVVSVPITGVEGLRLKGDPMSAPPSDSWAWRKYGQKPIKGSPYPRGYYRCSSSKGCPARKQVERSKLDSKMLVVTYYCEHNHPWPASRNNHRTAAAGNVGTPVSDEAGDEEEEEEEEETKPAINLSNNEQNQSPHENIVNLGDAPLIDGGEFGWLSDFDCTSFWPVLESPILTDEVEIFAMREEDEPLFADLGELPECSAVFGPVDPTGAQPPGRQQVLRTSYCVQTVRSSPLCHSSAIVHAAHCGFVVARLLSP</sequence>
<dbReference type="EMBL" id="CACSLK010024540">
    <property type="protein sequence ID" value="CAA0823675.1"/>
    <property type="molecule type" value="Genomic_DNA"/>
</dbReference>
<dbReference type="GO" id="GO:0003700">
    <property type="term" value="F:DNA-binding transcription factor activity"/>
    <property type="evidence" value="ECO:0007669"/>
    <property type="project" value="InterPro"/>
</dbReference>
<reference evidence="8" key="1">
    <citation type="submission" date="2019-12" db="EMBL/GenBank/DDBJ databases">
        <authorList>
            <person name="Scholes J."/>
        </authorList>
    </citation>
    <scope>NUCLEOTIDE SEQUENCE</scope>
</reference>
<evidence type="ECO:0000259" key="7">
    <source>
        <dbReference type="PROSITE" id="PS50811"/>
    </source>
</evidence>
<evidence type="ECO:0000256" key="5">
    <source>
        <dbReference type="ARBA" id="ARBA00023242"/>
    </source>
</evidence>
<evidence type="ECO:0000256" key="2">
    <source>
        <dbReference type="ARBA" id="ARBA00023015"/>
    </source>
</evidence>
<keyword evidence="5" id="KW-0539">Nucleus</keyword>
<feature type="compositionally biased region" description="Polar residues" evidence="6">
    <location>
        <begin position="178"/>
        <end position="187"/>
    </location>
</feature>
<dbReference type="PANTHER" id="PTHR32096">
    <property type="entry name" value="WRKY TRANSCRIPTION FACTOR 30-RELATED-RELATED"/>
    <property type="match status" value="1"/>
</dbReference>
<evidence type="ECO:0000256" key="6">
    <source>
        <dbReference type="SAM" id="MobiDB-lite"/>
    </source>
</evidence>
<dbReference type="Proteomes" id="UP001153555">
    <property type="component" value="Unassembled WGS sequence"/>
</dbReference>
<keyword evidence="9" id="KW-1185">Reference proteome</keyword>
<dbReference type="AlphaFoldDB" id="A0A9N7RCB4"/>
<feature type="domain" description="WRKY" evidence="7">
    <location>
        <begin position="79"/>
        <end position="139"/>
    </location>
</feature>
<dbReference type="PROSITE" id="PS50811">
    <property type="entry name" value="WRKY"/>
    <property type="match status" value="1"/>
</dbReference>
<dbReference type="InterPro" id="IPR044810">
    <property type="entry name" value="WRKY_plant"/>
</dbReference>
<protein>
    <submittedName>
        <fullName evidence="8">Probable WRKY transcription factor 65</fullName>
    </submittedName>
</protein>
<comment type="subcellular location">
    <subcellularLocation>
        <location evidence="1">Nucleus</location>
    </subcellularLocation>
</comment>
<keyword evidence="2" id="KW-0805">Transcription regulation</keyword>
<evidence type="ECO:0000256" key="1">
    <source>
        <dbReference type="ARBA" id="ARBA00004123"/>
    </source>
</evidence>
<name>A0A9N7RCB4_STRHE</name>
<dbReference type="GO" id="GO:0005634">
    <property type="term" value="C:nucleus"/>
    <property type="evidence" value="ECO:0007669"/>
    <property type="project" value="UniProtKB-SubCell"/>
</dbReference>
<feature type="region of interest" description="Disordered" evidence="6">
    <location>
        <begin position="141"/>
        <end position="187"/>
    </location>
</feature>
<dbReference type="InterPro" id="IPR036576">
    <property type="entry name" value="WRKY_dom_sf"/>
</dbReference>
<proteinExistence type="predicted"/>
<evidence type="ECO:0000313" key="8">
    <source>
        <dbReference type="EMBL" id="CAA0823675.1"/>
    </source>
</evidence>
<evidence type="ECO:0000256" key="3">
    <source>
        <dbReference type="ARBA" id="ARBA00023125"/>
    </source>
</evidence>
<dbReference type="InterPro" id="IPR003657">
    <property type="entry name" value="WRKY_dom"/>
</dbReference>
<feature type="region of interest" description="Disordered" evidence="6">
    <location>
        <begin position="1"/>
        <end position="51"/>
    </location>
</feature>
<dbReference type="OrthoDB" id="773436at2759"/>
<evidence type="ECO:0000256" key="4">
    <source>
        <dbReference type="ARBA" id="ARBA00023163"/>
    </source>
</evidence>
<dbReference type="SMART" id="SM00774">
    <property type="entry name" value="WRKY"/>
    <property type="match status" value="1"/>
</dbReference>
<dbReference type="FunFam" id="2.20.25.80:FF:000004">
    <property type="entry name" value="WRKY transcription factor 65"/>
    <property type="match status" value="1"/>
</dbReference>